<feature type="coiled-coil region" evidence="1">
    <location>
        <begin position="98"/>
        <end position="146"/>
    </location>
</feature>
<evidence type="ECO:0000313" key="5">
    <source>
        <dbReference type="Proteomes" id="UP000011087"/>
    </source>
</evidence>
<dbReference type="EnsemblProtists" id="EKX51257">
    <property type="protein sequence ID" value="EKX51257"/>
    <property type="gene ID" value="GUITHDRAFT_103175"/>
</dbReference>
<dbReference type="KEGG" id="gtt:GUITHDRAFT_103175"/>
<dbReference type="Proteomes" id="UP000011087">
    <property type="component" value="Unassembled WGS sequence"/>
</dbReference>
<keyword evidence="5" id="KW-1185">Reference proteome</keyword>
<feature type="region of interest" description="Disordered" evidence="2">
    <location>
        <begin position="275"/>
        <end position="370"/>
    </location>
</feature>
<evidence type="ECO:0000313" key="3">
    <source>
        <dbReference type="EMBL" id="EKX51257.1"/>
    </source>
</evidence>
<proteinExistence type="predicted"/>
<dbReference type="HOGENOM" id="CLU_748952_0_0_1"/>
<protein>
    <submittedName>
        <fullName evidence="3 4">Uncharacterized protein</fullName>
    </submittedName>
</protein>
<keyword evidence="1" id="KW-0175">Coiled coil</keyword>
<evidence type="ECO:0000256" key="2">
    <source>
        <dbReference type="SAM" id="MobiDB-lite"/>
    </source>
</evidence>
<reference evidence="5" key="2">
    <citation type="submission" date="2012-11" db="EMBL/GenBank/DDBJ databases">
        <authorList>
            <person name="Kuo A."/>
            <person name="Curtis B.A."/>
            <person name="Tanifuji G."/>
            <person name="Burki F."/>
            <person name="Gruber A."/>
            <person name="Irimia M."/>
            <person name="Maruyama S."/>
            <person name="Arias M.C."/>
            <person name="Ball S.G."/>
            <person name="Gile G.H."/>
            <person name="Hirakawa Y."/>
            <person name="Hopkins J.F."/>
            <person name="Rensing S.A."/>
            <person name="Schmutz J."/>
            <person name="Symeonidi A."/>
            <person name="Elias M."/>
            <person name="Eveleigh R.J."/>
            <person name="Herman E.K."/>
            <person name="Klute M.J."/>
            <person name="Nakayama T."/>
            <person name="Obornik M."/>
            <person name="Reyes-Prieto A."/>
            <person name="Armbrust E.V."/>
            <person name="Aves S.J."/>
            <person name="Beiko R.G."/>
            <person name="Coutinho P."/>
            <person name="Dacks J.B."/>
            <person name="Durnford D.G."/>
            <person name="Fast N.M."/>
            <person name="Green B.R."/>
            <person name="Grisdale C."/>
            <person name="Hempe F."/>
            <person name="Henrissat B."/>
            <person name="Hoppner M.P."/>
            <person name="Ishida K.-I."/>
            <person name="Kim E."/>
            <person name="Koreny L."/>
            <person name="Kroth P.G."/>
            <person name="Liu Y."/>
            <person name="Malik S.-B."/>
            <person name="Maier U.G."/>
            <person name="McRose D."/>
            <person name="Mock T."/>
            <person name="Neilson J.A."/>
            <person name="Onodera N.T."/>
            <person name="Poole A.M."/>
            <person name="Pritham E.J."/>
            <person name="Richards T.A."/>
            <person name="Rocap G."/>
            <person name="Roy S.W."/>
            <person name="Sarai C."/>
            <person name="Schaack S."/>
            <person name="Shirato S."/>
            <person name="Slamovits C.H."/>
            <person name="Spencer D.F."/>
            <person name="Suzuki S."/>
            <person name="Worden A.Z."/>
            <person name="Zauner S."/>
            <person name="Barry K."/>
            <person name="Bell C."/>
            <person name="Bharti A.K."/>
            <person name="Crow J.A."/>
            <person name="Grimwood J."/>
            <person name="Kramer R."/>
            <person name="Lindquist E."/>
            <person name="Lucas S."/>
            <person name="Salamov A."/>
            <person name="McFadden G.I."/>
            <person name="Lane C.E."/>
            <person name="Keeling P.J."/>
            <person name="Gray M.W."/>
            <person name="Grigoriev I.V."/>
            <person name="Archibald J.M."/>
        </authorList>
    </citation>
    <scope>NUCLEOTIDE SEQUENCE</scope>
    <source>
        <strain evidence="5">CCMP2712</strain>
    </source>
</reference>
<feature type="coiled-coil region" evidence="1">
    <location>
        <begin position="46"/>
        <end position="73"/>
    </location>
</feature>
<dbReference type="EMBL" id="JH992976">
    <property type="protein sequence ID" value="EKX51257.1"/>
    <property type="molecule type" value="Genomic_DNA"/>
</dbReference>
<feature type="compositionally biased region" description="Basic and acidic residues" evidence="2">
    <location>
        <begin position="298"/>
        <end position="314"/>
    </location>
</feature>
<dbReference type="RefSeq" id="XP_005838237.1">
    <property type="nucleotide sequence ID" value="XM_005838180.1"/>
</dbReference>
<organism evidence="3">
    <name type="scientific">Guillardia theta (strain CCMP2712)</name>
    <name type="common">Cryptophyte</name>
    <dbReference type="NCBI Taxonomy" id="905079"/>
    <lineage>
        <taxon>Eukaryota</taxon>
        <taxon>Cryptophyceae</taxon>
        <taxon>Pyrenomonadales</taxon>
        <taxon>Geminigeraceae</taxon>
        <taxon>Guillardia</taxon>
    </lineage>
</organism>
<accession>L1JS37</accession>
<evidence type="ECO:0000256" key="1">
    <source>
        <dbReference type="SAM" id="Coils"/>
    </source>
</evidence>
<dbReference type="PaxDb" id="55529-EKX51257"/>
<name>L1JS37_GUITC</name>
<reference evidence="3 5" key="1">
    <citation type="journal article" date="2012" name="Nature">
        <title>Algal genomes reveal evolutionary mosaicism and the fate of nucleomorphs.</title>
        <authorList>
            <consortium name="DOE Joint Genome Institute"/>
            <person name="Curtis B.A."/>
            <person name="Tanifuji G."/>
            <person name="Burki F."/>
            <person name="Gruber A."/>
            <person name="Irimia M."/>
            <person name="Maruyama S."/>
            <person name="Arias M.C."/>
            <person name="Ball S.G."/>
            <person name="Gile G.H."/>
            <person name="Hirakawa Y."/>
            <person name="Hopkins J.F."/>
            <person name="Kuo A."/>
            <person name="Rensing S.A."/>
            <person name="Schmutz J."/>
            <person name="Symeonidi A."/>
            <person name="Elias M."/>
            <person name="Eveleigh R.J."/>
            <person name="Herman E.K."/>
            <person name="Klute M.J."/>
            <person name="Nakayama T."/>
            <person name="Obornik M."/>
            <person name="Reyes-Prieto A."/>
            <person name="Armbrust E.V."/>
            <person name="Aves S.J."/>
            <person name="Beiko R.G."/>
            <person name="Coutinho P."/>
            <person name="Dacks J.B."/>
            <person name="Durnford D.G."/>
            <person name="Fast N.M."/>
            <person name="Green B.R."/>
            <person name="Grisdale C.J."/>
            <person name="Hempel F."/>
            <person name="Henrissat B."/>
            <person name="Hoppner M.P."/>
            <person name="Ishida K."/>
            <person name="Kim E."/>
            <person name="Koreny L."/>
            <person name="Kroth P.G."/>
            <person name="Liu Y."/>
            <person name="Malik S.B."/>
            <person name="Maier U.G."/>
            <person name="McRose D."/>
            <person name="Mock T."/>
            <person name="Neilson J.A."/>
            <person name="Onodera N.T."/>
            <person name="Poole A.M."/>
            <person name="Pritham E.J."/>
            <person name="Richards T.A."/>
            <person name="Rocap G."/>
            <person name="Roy S.W."/>
            <person name="Sarai C."/>
            <person name="Schaack S."/>
            <person name="Shirato S."/>
            <person name="Slamovits C.H."/>
            <person name="Spencer D.F."/>
            <person name="Suzuki S."/>
            <person name="Worden A.Z."/>
            <person name="Zauner S."/>
            <person name="Barry K."/>
            <person name="Bell C."/>
            <person name="Bharti A.K."/>
            <person name="Crow J.A."/>
            <person name="Grimwood J."/>
            <person name="Kramer R."/>
            <person name="Lindquist E."/>
            <person name="Lucas S."/>
            <person name="Salamov A."/>
            <person name="McFadden G.I."/>
            <person name="Lane C.E."/>
            <person name="Keeling P.J."/>
            <person name="Gray M.W."/>
            <person name="Grigoriev I.V."/>
            <person name="Archibald J.M."/>
        </authorList>
    </citation>
    <scope>NUCLEOTIDE SEQUENCE</scope>
    <source>
        <strain evidence="3 5">CCMP2712</strain>
    </source>
</reference>
<reference evidence="4" key="3">
    <citation type="submission" date="2016-03" db="UniProtKB">
        <authorList>
            <consortium name="EnsemblProtists"/>
        </authorList>
    </citation>
    <scope>IDENTIFICATION</scope>
</reference>
<evidence type="ECO:0000313" key="4">
    <source>
        <dbReference type="EnsemblProtists" id="EKX51257"/>
    </source>
</evidence>
<gene>
    <name evidence="3" type="ORF">GUITHDRAFT_103175</name>
</gene>
<dbReference type="AlphaFoldDB" id="L1JS37"/>
<dbReference type="GeneID" id="17307833"/>
<sequence length="370" mass="41935">MAVGLVAESDGDGGIRLKIAKGDEIESVMVIVKQLQSEQKSMVKKFEESQMQIASLKRENDALKKELGDLTSIKLHIGELVNSLNQIKQRQDSFEEFIEAKNKETEKVKAMMDNVKQQNGKDLQNIKELEDKVDKVEREYLAFNSYTVRSINTLQEELHQQQVLVHERVGYKELNVLKEEWESESKRVAASVKEFEAVIEDRLRGKADLTEIKMKLDRYELDDLLSNFTQSIEEKLRSRGKIVQEIRDDVDAILALMVQDANVAAVTTQCLSCEKTSVSMRPGPPPGSGREPVLMEGSDGRYYHGPESSPRRASETPNRAAMDVRSPRNMSYSESKMRKKNVSMQSDRPATAIPKSKQEGLLDSSPLSRW</sequence>